<dbReference type="InterPro" id="IPR045018">
    <property type="entry name" value="Azg-like"/>
</dbReference>
<evidence type="ECO:0000313" key="11">
    <source>
        <dbReference type="Proteomes" id="UP000198384"/>
    </source>
</evidence>
<dbReference type="PIRSF" id="PIRSF005353">
    <property type="entry name" value="PbuG"/>
    <property type="match status" value="1"/>
</dbReference>
<proteinExistence type="inferred from homology"/>
<keyword evidence="6 8" id="KW-1133">Transmembrane helix</keyword>
<feature type="transmembrane region" description="Helical" evidence="9">
    <location>
        <begin position="75"/>
        <end position="93"/>
    </location>
</feature>
<dbReference type="PANTHER" id="PTHR43337:SF1">
    <property type="entry name" value="XANTHINE_URACIL PERMEASE C887.17-RELATED"/>
    <property type="match status" value="1"/>
</dbReference>
<evidence type="ECO:0000256" key="3">
    <source>
        <dbReference type="ARBA" id="ARBA00022448"/>
    </source>
</evidence>
<feature type="transmembrane region" description="Helical" evidence="9">
    <location>
        <begin position="285"/>
        <end position="307"/>
    </location>
</feature>
<evidence type="ECO:0000256" key="6">
    <source>
        <dbReference type="ARBA" id="ARBA00022989"/>
    </source>
</evidence>
<dbReference type="RefSeq" id="WP_089382777.1">
    <property type="nucleotide sequence ID" value="NZ_FZNT01000011.1"/>
</dbReference>
<feature type="transmembrane region" description="Helical" evidence="9">
    <location>
        <begin position="319"/>
        <end position="337"/>
    </location>
</feature>
<dbReference type="GO" id="GO:0005886">
    <property type="term" value="C:plasma membrane"/>
    <property type="evidence" value="ECO:0007669"/>
    <property type="project" value="UniProtKB-SubCell"/>
</dbReference>
<keyword evidence="11" id="KW-1185">Reference proteome</keyword>
<keyword evidence="4 8" id="KW-1003">Cell membrane</keyword>
<dbReference type="GO" id="GO:0005345">
    <property type="term" value="F:purine nucleobase transmembrane transporter activity"/>
    <property type="evidence" value="ECO:0007669"/>
    <property type="project" value="TreeGrafter"/>
</dbReference>
<keyword evidence="7 8" id="KW-0472">Membrane</keyword>
<organism evidence="10 11">
    <name type="scientific">Lutibacter agarilyticus</name>
    <dbReference type="NCBI Taxonomy" id="1109740"/>
    <lineage>
        <taxon>Bacteria</taxon>
        <taxon>Pseudomonadati</taxon>
        <taxon>Bacteroidota</taxon>
        <taxon>Flavobacteriia</taxon>
        <taxon>Flavobacteriales</taxon>
        <taxon>Flavobacteriaceae</taxon>
        <taxon>Lutibacter</taxon>
    </lineage>
</organism>
<evidence type="ECO:0000256" key="9">
    <source>
        <dbReference type="SAM" id="Phobius"/>
    </source>
</evidence>
<feature type="transmembrane region" description="Helical" evidence="9">
    <location>
        <begin position="99"/>
        <end position="119"/>
    </location>
</feature>
<dbReference type="InterPro" id="IPR006043">
    <property type="entry name" value="NCS2"/>
</dbReference>
<feature type="transmembrane region" description="Helical" evidence="9">
    <location>
        <begin position="342"/>
        <end position="363"/>
    </location>
</feature>
<comment type="subcellular location">
    <subcellularLocation>
        <location evidence="1 8">Cell membrane</location>
        <topology evidence="1 8">Multi-pass membrane protein</topology>
    </subcellularLocation>
</comment>
<reference evidence="10 11" key="1">
    <citation type="submission" date="2017-06" db="EMBL/GenBank/DDBJ databases">
        <authorList>
            <person name="Kim H.J."/>
            <person name="Triplett B.A."/>
        </authorList>
    </citation>
    <scope>NUCLEOTIDE SEQUENCE [LARGE SCALE GENOMIC DNA]</scope>
    <source>
        <strain evidence="10 11">DSM 29150</strain>
    </source>
</reference>
<feature type="transmembrane region" description="Helical" evidence="9">
    <location>
        <begin position="243"/>
        <end position="265"/>
    </location>
</feature>
<protein>
    <submittedName>
        <fullName evidence="10">Putative MFS transporter, AGZA family, xanthine/uracil permease</fullName>
    </submittedName>
</protein>
<dbReference type="AlphaFoldDB" id="A0A238YW99"/>
<feature type="transmembrane region" description="Helical" evidence="9">
    <location>
        <begin position="375"/>
        <end position="402"/>
    </location>
</feature>
<evidence type="ECO:0000256" key="7">
    <source>
        <dbReference type="ARBA" id="ARBA00023136"/>
    </source>
</evidence>
<evidence type="ECO:0000313" key="10">
    <source>
        <dbReference type="EMBL" id="SNR75566.1"/>
    </source>
</evidence>
<evidence type="ECO:0000256" key="2">
    <source>
        <dbReference type="ARBA" id="ARBA00005697"/>
    </source>
</evidence>
<feature type="transmembrane region" description="Helical" evidence="9">
    <location>
        <begin position="170"/>
        <end position="187"/>
    </location>
</feature>
<feature type="transmembrane region" description="Helical" evidence="9">
    <location>
        <begin position="194"/>
        <end position="213"/>
    </location>
</feature>
<comment type="similarity">
    <text evidence="2 8">Belongs to the nucleobase:cation symporter-2 (NCS2) (TC 2.A.40) family. Azg-like subfamily.</text>
</comment>
<evidence type="ECO:0000256" key="5">
    <source>
        <dbReference type="ARBA" id="ARBA00022692"/>
    </source>
</evidence>
<sequence>MLDKYFKITEQKSTLRTEIIAGITTFMTMVYILAVNPSILSAAGMDKDAVFTATALSAVIATLVMALVAKLPFALAPGMGLNAFFAFTVVLGMGYSWEFALTAVFLEGIVFLLLTAFNIRELIVNSIPLNLKHAVSVGIGLFIAFIGLKGTGLIVDNPATLVSLGDMKNPAVWVGLAGVIIIGVLLVKQVKGAILIGILSSTVIGLIVGVTVIPEGFTFVSLPPSIEPIFFKFDFSQIFTIDMLIVLFTFLFVDMFDTVGTLVGVSSKSGMLDKDGRVPRVKQALFADSIGTFVGAILGTSTVTTYVESAAGVAEGGKTGMTALTVAVMFALSLFFAPLFMIIPAAATAPALIIVGLMMITPITKVDLNDFTESIPAFFTIIMMPLTYSIAEGIVFGMLSYVLLKLLTGKFKEIKPIMYVIAVLFIIKFMM</sequence>
<evidence type="ECO:0000256" key="1">
    <source>
        <dbReference type="ARBA" id="ARBA00004651"/>
    </source>
</evidence>
<keyword evidence="3 8" id="KW-0813">Transport</keyword>
<accession>A0A238YW99</accession>
<dbReference type="Pfam" id="PF00860">
    <property type="entry name" value="Xan_ur_permease"/>
    <property type="match status" value="1"/>
</dbReference>
<dbReference type="Proteomes" id="UP000198384">
    <property type="component" value="Unassembled WGS sequence"/>
</dbReference>
<name>A0A238YW99_9FLAO</name>
<evidence type="ECO:0000256" key="4">
    <source>
        <dbReference type="ARBA" id="ARBA00022475"/>
    </source>
</evidence>
<feature type="transmembrane region" description="Helical" evidence="9">
    <location>
        <begin position="20"/>
        <end position="43"/>
    </location>
</feature>
<dbReference type="EMBL" id="FZNT01000011">
    <property type="protein sequence ID" value="SNR75566.1"/>
    <property type="molecule type" value="Genomic_DNA"/>
</dbReference>
<feature type="transmembrane region" description="Helical" evidence="9">
    <location>
        <begin position="49"/>
        <end position="68"/>
    </location>
</feature>
<feature type="transmembrane region" description="Helical" evidence="9">
    <location>
        <begin position="131"/>
        <end position="150"/>
    </location>
</feature>
<dbReference type="InterPro" id="IPR026033">
    <property type="entry name" value="Azg-like_bact_archaea"/>
</dbReference>
<dbReference type="OrthoDB" id="9808458at2"/>
<dbReference type="PANTHER" id="PTHR43337">
    <property type="entry name" value="XANTHINE/URACIL PERMEASE C887.17-RELATED"/>
    <property type="match status" value="1"/>
</dbReference>
<gene>
    <name evidence="10" type="ORF">SAMN06265371_11168</name>
</gene>
<keyword evidence="5 8" id="KW-0812">Transmembrane</keyword>
<evidence type="ECO:0000256" key="8">
    <source>
        <dbReference type="PIRNR" id="PIRNR005353"/>
    </source>
</evidence>